<protein>
    <recommendedName>
        <fullName evidence="12">Protease HtpX homolog</fullName>
        <ecNumber evidence="12">3.4.24.-</ecNumber>
    </recommendedName>
</protein>
<feature type="domain" description="Peptidase M48" evidence="13">
    <location>
        <begin position="82"/>
        <end position="299"/>
    </location>
</feature>
<proteinExistence type="inferred from homology"/>
<dbReference type="CDD" id="cd07340">
    <property type="entry name" value="M48B_Htpx_like"/>
    <property type="match status" value="1"/>
</dbReference>
<evidence type="ECO:0000256" key="3">
    <source>
        <dbReference type="ARBA" id="ARBA00022475"/>
    </source>
</evidence>
<dbReference type="GO" id="GO:0004222">
    <property type="term" value="F:metalloendopeptidase activity"/>
    <property type="evidence" value="ECO:0007669"/>
    <property type="project" value="UniProtKB-UniRule"/>
</dbReference>
<feature type="transmembrane region" description="Helical" evidence="12">
    <location>
        <begin position="42"/>
        <end position="60"/>
    </location>
</feature>
<dbReference type="Pfam" id="PF01435">
    <property type="entry name" value="Peptidase_M48"/>
    <property type="match status" value="1"/>
</dbReference>
<evidence type="ECO:0000256" key="2">
    <source>
        <dbReference type="ARBA" id="ARBA00009779"/>
    </source>
</evidence>
<keyword evidence="4 12" id="KW-0645">Protease</keyword>
<evidence type="ECO:0000256" key="10">
    <source>
        <dbReference type="ARBA" id="ARBA00023049"/>
    </source>
</evidence>
<keyword evidence="7 12" id="KW-0378">Hydrolase</keyword>
<comment type="caution">
    <text evidence="14">The sequence shown here is derived from an EMBL/GenBank/DDBJ whole genome shotgun (WGS) entry which is preliminary data.</text>
</comment>
<keyword evidence="3 12" id="KW-1003">Cell membrane</keyword>
<organism evidence="14 15">
    <name type="scientific">Candidatus Nomurabacteria bacterium RIFCSPHIGHO2_01_FULL_40_24b</name>
    <dbReference type="NCBI Taxonomy" id="1801739"/>
    <lineage>
        <taxon>Bacteria</taxon>
        <taxon>Candidatus Nomuraibacteriota</taxon>
    </lineage>
</organism>
<evidence type="ECO:0000256" key="12">
    <source>
        <dbReference type="HAMAP-Rule" id="MF_00188"/>
    </source>
</evidence>
<comment type="subcellular location">
    <subcellularLocation>
        <location evidence="1 12">Cell membrane</location>
        <topology evidence="1 12">Multi-pass membrane protein</topology>
    </subcellularLocation>
</comment>
<dbReference type="AlphaFoldDB" id="A0A1F6V7V1"/>
<dbReference type="InterPro" id="IPR022919">
    <property type="entry name" value="Pept_M48_protease_HtpX"/>
</dbReference>
<dbReference type="InterPro" id="IPR001915">
    <property type="entry name" value="Peptidase_M48"/>
</dbReference>
<dbReference type="GO" id="GO:0005886">
    <property type="term" value="C:plasma membrane"/>
    <property type="evidence" value="ECO:0007669"/>
    <property type="project" value="UniProtKB-SubCell"/>
</dbReference>
<comment type="cofactor">
    <cofactor evidence="12">
        <name>Zn(2+)</name>
        <dbReference type="ChEBI" id="CHEBI:29105"/>
    </cofactor>
    <text evidence="12">Binds 1 zinc ion per subunit.</text>
</comment>
<accession>A0A1F6V7V1</accession>
<evidence type="ECO:0000256" key="5">
    <source>
        <dbReference type="ARBA" id="ARBA00022692"/>
    </source>
</evidence>
<evidence type="ECO:0000256" key="6">
    <source>
        <dbReference type="ARBA" id="ARBA00022723"/>
    </source>
</evidence>
<dbReference type="GO" id="GO:0008270">
    <property type="term" value="F:zinc ion binding"/>
    <property type="evidence" value="ECO:0007669"/>
    <property type="project" value="UniProtKB-UniRule"/>
</dbReference>
<dbReference type="Gene3D" id="3.30.2010.10">
    <property type="entry name" value="Metalloproteases ('zincins'), catalytic domain"/>
    <property type="match status" value="1"/>
</dbReference>
<feature type="binding site" evidence="12">
    <location>
        <position position="147"/>
    </location>
    <ligand>
        <name>Zn(2+)</name>
        <dbReference type="ChEBI" id="CHEBI:29105"/>
        <note>catalytic</note>
    </ligand>
</feature>
<dbReference type="InterPro" id="IPR050083">
    <property type="entry name" value="HtpX_protease"/>
</dbReference>
<evidence type="ECO:0000256" key="7">
    <source>
        <dbReference type="ARBA" id="ARBA00022801"/>
    </source>
</evidence>
<keyword evidence="10 12" id="KW-0482">Metalloprotease</keyword>
<comment type="similarity">
    <text evidence="2 12">Belongs to the peptidase M48B family.</text>
</comment>
<keyword evidence="6 12" id="KW-0479">Metal-binding</keyword>
<evidence type="ECO:0000256" key="11">
    <source>
        <dbReference type="ARBA" id="ARBA00023136"/>
    </source>
</evidence>
<gene>
    <name evidence="12" type="primary">htpX</name>
    <name evidence="14" type="ORF">A2647_03730</name>
</gene>
<name>A0A1F6V7V1_9BACT</name>
<feature type="binding site" evidence="12">
    <location>
        <position position="143"/>
    </location>
    <ligand>
        <name>Zn(2+)</name>
        <dbReference type="ChEBI" id="CHEBI:29105"/>
        <note>catalytic</note>
    </ligand>
</feature>
<keyword evidence="9 12" id="KW-1133">Transmembrane helix</keyword>
<evidence type="ECO:0000256" key="9">
    <source>
        <dbReference type="ARBA" id="ARBA00022989"/>
    </source>
</evidence>
<evidence type="ECO:0000313" key="15">
    <source>
        <dbReference type="Proteomes" id="UP000177370"/>
    </source>
</evidence>
<keyword evidence="5 12" id="KW-0812">Transmembrane</keyword>
<dbReference type="EC" id="3.4.24.-" evidence="12"/>
<evidence type="ECO:0000256" key="4">
    <source>
        <dbReference type="ARBA" id="ARBA00022670"/>
    </source>
</evidence>
<dbReference type="Proteomes" id="UP000177370">
    <property type="component" value="Unassembled WGS sequence"/>
</dbReference>
<evidence type="ECO:0000256" key="8">
    <source>
        <dbReference type="ARBA" id="ARBA00022833"/>
    </source>
</evidence>
<keyword evidence="11 12" id="KW-0472">Membrane</keyword>
<evidence type="ECO:0000256" key="1">
    <source>
        <dbReference type="ARBA" id="ARBA00004651"/>
    </source>
</evidence>
<dbReference type="HAMAP" id="MF_00188">
    <property type="entry name" value="Pept_M48_protease_HtpX"/>
    <property type="match status" value="1"/>
</dbReference>
<feature type="transmembrane region" description="Helical" evidence="12">
    <location>
        <begin position="16"/>
        <end position="36"/>
    </location>
</feature>
<dbReference type="PANTHER" id="PTHR43221:SF1">
    <property type="entry name" value="PROTEASE HTPX"/>
    <property type="match status" value="1"/>
</dbReference>
<reference evidence="14 15" key="1">
    <citation type="journal article" date="2016" name="Nat. Commun.">
        <title>Thousands of microbial genomes shed light on interconnected biogeochemical processes in an aquifer system.</title>
        <authorList>
            <person name="Anantharaman K."/>
            <person name="Brown C.T."/>
            <person name="Hug L.A."/>
            <person name="Sharon I."/>
            <person name="Castelle C.J."/>
            <person name="Probst A.J."/>
            <person name="Thomas B.C."/>
            <person name="Singh A."/>
            <person name="Wilkins M.J."/>
            <person name="Karaoz U."/>
            <person name="Brodie E.L."/>
            <person name="Williams K.H."/>
            <person name="Hubbard S.S."/>
            <person name="Banfield J.F."/>
        </authorList>
    </citation>
    <scope>NUCLEOTIDE SEQUENCE [LARGE SCALE GENOMIC DNA]</scope>
</reference>
<dbReference type="GO" id="GO:0006508">
    <property type="term" value="P:proteolysis"/>
    <property type="evidence" value="ECO:0007669"/>
    <property type="project" value="UniProtKB-KW"/>
</dbReference>
<dbReference type="EMBL" id="MFTP01000017">
    <property type="protein sequence ID" value="OGI65554.1"/>
    <property type="molecule type" value="Genomic_DNA"/>
</dbReference>
<keyword evidence="8 12" id="KW-0862">Zinc</keyword>
<feature type="active site" evidence="12">
    <location>
        <position position="144"/>
    </location>
</feature>
<feature type="transmembrane region" description="Helical" evidence="12">
    <location>
        <begin position="193"/>
        <end position="215"/>
    </location>
</feature>
<sequence>MATLYTHQTQNITKTWILMTLFFVVIIGLGWFFSFYYGNPDILYFFVAFSILMNIFSYWFSDKIVLTLAGAKLAKREEYFDLYTSVENLSITAGLPMPKVYVVEDPAPNAFATGRNKEHAVVCVTTGLLKILEKNELEGVIAHELSHIGNRDMLLSTVVVVLVGFVSIIADVFRRNLFFSRSRDSDNKAQGIILLIGIILSILAPIFAILIQLAISRKREFLADASGALLMRYPEGLSNALRKISQNSKPMTRQSNTIAHLYIADPKGTGVGLPAQAGKKISGLFATHPPVEERIKALVGQKE</sequence>
<evidence type="ECO:0000259" key="13">
    <source>
        <dbReference type="Pfam" id="PF01435"/>
    </source>
</evidence>
<feature type="transmembrane region" description="Helical" evidence="12">
    <location>
        <begin position="153"/>
        <end position="173"/>
    </location>
</feature>
<dbReference type="PANTHER" id="PTHR43221">
    <property type="entry name" value="PROTEASE HTPX"/>
    <property type="match status" value="1"/>
</dbReference>
<evidence type="ECO:0000313" key="14">
    <source>
        <dbReference type="EMBL" id="OGI65554.1"/>
    </source>
</evidence>
<feature type="binding site" evidence="12">
    <location>
        <position position="220"/>
    </location>
    <ligand>
        <name>Zn(2+)</name>
        <dbReference type="ChEBI" id="CHEBI:29105"/>
        <note>catalytic</note>
    </ligand>
</feature>